<keyword evidence="1" id="KW-1133">Transmembrane helix</keyword>
<dbReference type="AlphaFoldDB" id="A0A9K3D509"/>
<keyword evidence="3" id="KW-1185">Reference proteome</keyword>
<dbReference type="EMBL" id="BDIP01004344">
    <property type="protein sequence ID" value="GIQ88742.1"/>
    <property type="molecule type" value="Genomic_DNA"/>
</dbReference>
<organism evidence="2 3">
    <name type="scientific">Kipferlia bialata</name>
    <dbReference type="NCBI Taxonomy" id="797122"/>
    <lineage>
        <taxon>Eukaryota</taxon>
        <taxon>Metamonada</taxon>
        <taxon>Carpediemonas-like organisms</taxon>
        <taxon>Kipferlia</taxon>
    </lineage>
</organism>
<reference evidence="2 3" key="1">
    <citation type="journal article" date="2018" name="PLoS ONE">
        <title>The draft genome of Kipferlia bialata reveals reductive genome evolution in fornicate parasites.</title>
        <authorList>
            <person name="Tanifuji G."/>
            <person name="Takabayashi S."/>
            <person name="Kume K."/>
            <person name="Takagi M."/>
            <person name="Nakayama T."/>
            <person name="Kamikawa R."/>
            <person name="Inagaki Y."/>
            <person name="Hashimoto T."/>
        </authorList>
    </citation>
    <scope>NUCLEOTIDE SEQUENCE [LARGE SCALE GENOMIC DNA]</scope>
    <source>
        <strain evidence="2">NY0173</strain>
    </source>
</reference>
<proteinExistence type="predicted"/>
<evidence type="ECO:0000256" key="1">
    <source>
        <dbReference type="SAM" id="Phobius"/>
    </source>
</evidence>
<feature type="transmembrane region" description="Helical" evidence="1">
    <location>
        <begin position="70"/>
        <end position="92"/>
    </location>
</feature>
<sequence>MWGSLCAVFHISHMASGSRRRGDGPVVLDDSDSETENDLLSEEAKTLSRMAQWRLCWRIGFPTWTHRNTLLVYAIILVCICQAMVTMVYTSVSSWVVCAMTNTCTNPGDFGYHNAISLSLPLSLPLSLSLSPSTPLFQVTFF</sequence>
<keyword evidence="1" id="KW-0812">Transmembrane</keyword>
<comment type="caution">
    <text evidence="2">The sequence shown here is derived from an EMBL/GenBank/DDBJ whole genome shotgun (WGS) entry which is preliminary data.</text>
</comment>
<dbReference type="Proteomes" id="UP000265618">
    <property type="component" value="Unassembled WGS sequence"/>
</dbReference>
<protein>
    <submittedName>
        <fullName evidence="2">Uncharacterized protein</fullName>
    </submittedName>
</protein>
<keyword evidence="1" id="KW-0472">Membrane</keyword>
<gene>
    <name evidence="2" type="ORF">KIPB_011064</name>
</gene>
<name>A0A9K3D509_9EUKA</name>
<evidence type="ECO:0000313" key="2">
    <source>
        <dbReference type="EMBL" id="GIQ88742.1"/>
    </source>
</evidence>
<accession>A0A9K3D509</accession>
<evidence type="ECO:0000313" key="3">
    <source>
        <dbReference type="Proteomes" id="UP000265618"/>
    </source>
</evidence>